<keyword evidence="2" id="KW-0614">Plasmid</keyword>
<protein>
    <submittedName>
        <fullName evidence="2">Uncharacterized protein</fullName>
    </submittedName>
</protein>
<evidence type="ECO:0000313" key="2">
    <source>
        <dbReference type="EMBL" id="APT48373.1"/>
    </source>
</evidence>
<proteinExistence type="predicted"/>
<accession>A0A1L6ZPE5</accession>
<dbReference type="AlphaFoldDB" id="A0A1L6ZPE5"/>
<dbReference type="EMBL" id="CP015608">
    <property type="protein sequence ID" value="APT48373.1"/>
    <property type="molecule type" value="Genomic_DNA"/>
</dbReference>
<evidence type="ECO:0000313" key="3">
    <source>
        <dbReference type="Proteomes" id="UP000185426"/>
    </source>
</evidence>
<dbReference type="RefSeq" id="WP_075623799.1">
    <property type="nucleotide sequence ID" value="NZ_CP015608.1"/>
</dbReference>
<gene>
    <name evidence="2" type="ORF">BSA145_21155</name>
</gene>
<name>A0A1L6ZPE5_BACIA</name>
<dbReference type="Proteomes" id="UP000185426">
    <property type="component" value="Plasmid unnamed1"/>
</dbReference>
<reference evidence="2 3" key="1">
    <citation type="submission" date="2016-05" db="EMBL/GenBank/DDBJ databases">
        <title>Complete Genome and Methylome Analysis of Psychrotrophic Bacterial Isolates from Antarctic Lake Untersee.</title>
        <authorList>
            <person name="Fomenkov A."/>
            <person name="Akimov V.N."/>
            <person name="Vasilyeva L.V."/>
            <person name="Andersen D."/>
            <person name="Vincze T."/>
            <person name="Roberts R.J."/>
        </authorList>
    </citation>
    <scope>NUCLEOTIDE SEQUENCE [LARGE SCALE GENOMIC DNA]</scope>
    <source>
        <strain evidence="2 3">U14-5</strain>
        <plasmid evidence="2 3">unnamed1</plasmid>
    </source>
</reference>
<geneLocation type="plasmid" evidence="2 3">
    <name>unnamed1</name>
</geneLocation>
<feature type="region of interest" description="Disordered" evidence="1">
    <location>
        <begin position="81"/>
        <end position="105"/>
    </location>
</feature>
<evidence type="ECO:0000256" key="1">
    <source>
        <dbReference type="SAM" id="MobiDB-lite"/>
    </source>
</evidence>
<organism evidence="2 3">
    <name type="scientific">Bacillus safensis</name>
    <dbReference type="NCBI Taxonomy" id="561879"/>
    <lineage>
        <taxon>Bacteria</taxon>
        <taxon>Bacillati</taxon>
        <taxon>Bacillota</taxon>
        <taxon>Bacilli</taxon>
        <taxon>Bacillales</taxon>
        <taxon>Bacillaceae</taxon>
        <taxon>Bacillus</taxon>
    </lineage>
</organism>
<sequence>MTKKGNPNTKIHTFTTYPATDQDIENALNEWATYKRKSENLRTAIRLLLRYQELEKQQGANYMLQETTNNTLNANSINNIKSEEKKENASIPDTNKMEKNEEGNVLDDDTFRKLMQGRFNGE</sequence>